<name>A0A8H7V0I4_9FUNG</name>
<organism evidence="1 2">
    <name type="scientific">Mucor saturninus</name>
    <dbReference type="NCBI Taxonomy" id="64648"/>
    <lineage>
        <taxon>Eukaryota</taxon>
        <taxon>Fungi</taxon>
        <taxon>Fungi incertae sedis</taxon>
        <taxon>Mucoromycota</taxon>
        <taxon>Mucoromycotina</taxon>
        <taxon>Mucoromycetes</taxon>
        <taxon>Mucorales</taxon>
        <taxon>Mucorineae</taxon>
        <taxon>Mucoraceae</taxon>
        <taxon>Mucor</taxon>
    </lineage>
</organism>
<evidence type="ECO:0000313" key="1">
    <source>
        <dbReference type="EMBL" id="KAG2205581.1"/>
    </source>
</evidence>
<accession>A0A8H7V0I4</accession>
<comment type="caution">
    <text evidence="1">The sequence shown here is derived from an EMBL/GenBank/DDBJ whole genome shotgun (WGS) entry which is preliminary data.</text>
</comment>
<dbReference type="AlphaFoldDB" id="A0A8H7V0I4"/>
<dbReference type="EMBL" id="JAEPRD010000036">
    <property type="protein sequence ID" value="KAG2205581.1"/>
    <property type="molecule type" value="Genomic_DNA"/>
</dbReference>
<reference evidence="1" key="1">
    <citation type="submission" date="2020-12" db="EMBL/GenBank/DDBJ databases">
        <title>Metabolic potential, ecology and presence of endohyphal bacteria is reflected in genomic diversity of Mucoromycotina.</title>
        <authorList>
            <person name="Muszewska A."/>
            <person name="Okrasinska A."/>
            <person name="Steczkiewicz K."/>
            <person name="Drgas O."/>
            <person name="Orlowska M."/>
            <person name="Perlinska-Lenart U."/>
            <person name="Aleksandrzak-Piekarczyk T."/>
            <person name="Szatraj K."/>
            <person name="Zielenkiewicz U."/>
            <person name="Pilsyk S."/>
            <person name="Malc E."/>
            <person name="Mieczkowski P."/>
            <person name="Kruszewska J.S."/>
            <person name="Biernat P."/>
            <person name="Pawlowska J."/>
        </authorList>
    </citation>
    <scope>NUCLEOTIDE SEQUENCE</scope>
    <source>
        <strain evidence="1">WA0000017839</strain>
    </source>
</reference>
<evidence type="ECO:0000313" key="2">
    <source>
        <dbReference type="Proteomes" id="UP000603453"/>
    </source>
</evidence>
<proteinExistence type="predicted"/>
<protein>
    <submittedName>
        <fullName evidence="1">Uncharacterized protein</fullName>
    </submittedName>
</protein>
<dbReference type="Proteomes" id="UP000603453">
    <property type="component" value="Unassembled WGS sequence"/>
</dbReference>
<dbReference type="SUPFAM" id="SSF52047">
    <property type="entry name" value="RNI-like"/>
    <property type="match status" value="1"/>
</dbReference>
<keyword evidence="2" id="KW-1185">Reference proteome</keyword>
<gene>
    <name evidence="1" type="ORF">INT47_005956</name>
</gene>
<sequence length="376" mass="43371">MYLTQLTITHQSGDDITLFDILICCENIIELNYTSRGLVPFRANSQVGCTSNKHLKRLTISSQISPPAYIDYLRIIPALEYLNLTIIQVHDEDAFKLFSVIEPFADEFQKFKELRINFDGVKRLSIPPSLTNVFYSVLCKLKGDGNRLYDATLCTPSCATDNAIAIHDGKLSFKYISEHERLIGSHWIANIKKIVKGLTFTKDQFPYLEILDYAKEFPRLENLYLSTRLFDFRRIGSEIIISCSNPWGALLDQFHAYSPKAETITFDRNDIFCTRSTRTLTWDLTAYTSLKVFNFHVNPVKAIDYDFVFFKFEYDDFHCYKRIVFHKDKKNIPVTISSSLEGANYIRNVTIKLHSRSVKINCAPNNLFTLESVAYS</sequence>